<organism evidence="5">
    <name type="scientific">Albugo laibachii Nc14</name>
    <dbReference type="NCBI Taxonomy" id="890382"/>
    <lineage>
        <taxon>Eukaryota</taxon>
        <taxon>Sar</taxon>
        <taxon>Stramenopiles</taxon>
        <taxon>Oomycota</taxon>
        <taxon>Peronosporomycetes</taxon>
        <taxon>Albuginales</taxon>
        <taxon>Albuginaceae</taxon>
        <taxon>Albugo</taxon>
    </lineage>
</organism>
<dbReference type="Gene3D" id="2.40.50.40">
    <property type="match status" value="1"/>
</dbReference>
<evidence type="ECO:0000259" key="4">
    <source>
        <dbReference type="PROSITE" id="PS50013"/>
    </source>
</evidence>
<proteinExistence type="predicted"/>
<evidence type="ECO:0000313" key="5">
    <source>
        <dbReference type="EMBL" id="CCA21756.1"/>
    </source>
</evidence>
<dbReference type="InterPro" id="IPR000953">
    <property type="entry name" value="Chromo/chromo_shadow_dom"/>
</dbReference>
<gene>
    <name evidence="5" type="primary">AlNc14C133G7004</name>
    <name evidence="5" type="ORF">ALNC14_078990</name>
</gene>
<accession>F0WKF2</accession>
<dbReference type="AlphaFoldDB" id="F0WKF2"/>
<evidence type="ECO:0000256" key="3">
    <source>
        <dbReference type="SAM" id="Coils"/>
    </source>
</evidence>
<dbReference type="PROSITE" id="PS00598">
    <property type="entry name" value="CHROMO_1"/>
    <property type="match status" value="1"/>
</dbReference>
<feature type="coiled-coil region" evidence="3">
    <location>
        <begin position="9"/>
        <end position="36"/>
    </location>
</feature>
<comment type="subcellular location">
    <subcellularLocation>
        <location evidence="1">Nucleus</location>
    </subcellularLocation>
</comment>
<dbReference type="Pfam" id="PF00385">
    <property type="entry name" value="Chromo"/>
    <property type="match status" value="1"/>
</dbReference>
<keyword evidence="3" id="KW-0175">Coiled coil</keyword>
<dbReference type="SUPFAM" id="SSF54160">
    <property type="entry name" value="Chromo domain-like"/>
    <property type="match status" value="1"/>
</dbReference>
<dbReference type="HOGENOM" id="CLU_1356826_0_0_1"/>
<protein>
    <submittedName>
        <fullName evidence="5">Chromodomain protein putative</fullName>
    </submittedName>
</protein>
<dbReference type="InterPro" id="IPR016197">
    <property type="entry name" value="Chromo-like_dom_sf"/>
</dbReference>
<dbReference type="PROSITE" id="PS50013">
    <property type="entry name" value="CHROMO_2"/>
    <property type="match status" value="1"/>
</dbReference>
<dbReference type="EMBL" id="FR824178">
    <property type="protein sequence ID" value="CCA21756.1"/>
    <property type="molecule type" value="Genomic_DNA"/>
</dbReference>
<sequence length="202" mass="23385">MVNPVVMNMANIAEDMESLETSLQQMHCEVEHIKEKRRFLSAQSKRGIQEANFMEGDYGIWSKVDMILPKKEREAHHSRSNLYRDAKPMVTETLKQHVANQDMPLIVEQIPNHRSNDKGKHWELLVKWQGFEDMEYSWEPIKYIVRDVPTMLKIYIMGSSDLKLKAKNSLKSIFEGGVVLVSSIAYNGLKLFENCVDEVARS</sequence>
<feature type="domain" description="Chromo" evidence="4">
    <location>
        <begin position="105"/>
        <end position="155"/>
    </location>
</feature>
<evidence type="ECO:0000256" key="2">
    <source>
        <dbReference type="ARBA" id="ARBA00023242"/>
    </source>
</evidence>
<evidence type="ECO:0000256" key="1">
    <source>
        <dbReference type="ARBA" id="ARBA00004123"/>
    </source>
</evidence>
<reference evidence="5" key="2">
    <citation type="submission" date="2011-02" db="EMBL/GenBank/DDBJ databases">
        <authorList>
            <person name="MacLean D."/>
        </authorList>
    </citation>
    <scope>NUCLEOTIDE SEQUENCE</scope>
</reference>
<name>F0WKF2_9STRA</name>
<dbReference type="InterPro" id="IPR023779">
    <property type="entry name" value="Chromodomain_CS"/>
</dbReference>
<dbReference type="InterPro" id="IPR023780">
    <property type="entry name" value="Chromo_domain"/>
</dbReference>
<dbReference type="GO" id="GO:0005634">
    <property type="term" value="C:nucleus"/>
    <property type="evidence" value="ECO:0007669"/>
    <property type="project" value="UniProtKB-SubCell"/>
</dbReference>
<reference evidence="5" key="1">
    <citation type="journal article" date="2011" name="PLoS Biol.">
        <title>Gene gain and loss during evolution of obligate parasitism in the white rust pathogen of Arabidopsis thaliana.</title>
        <authorList>
            <person name="Kemen E."/>
            <person name="Gardiner A."/>
            <person name="Schultz-Larsen T."/>
            <person name="Kemen A.C."/>
            <person name="Balmuth A.L."/>
            <person name="Robert-Seilaniantz A."/>
            <person name="Bailey K."/>
            <person name="Holub E."/>
            <person name="Studholme D.J."/>
            <person name="Maclean D."/>
            <person name="Jones J.D."/>
        </authorList>
    </citation>
    <scope>NUCLEOTIDE SEQUENCE</scope>
</reference>
<keyword evidence="2" id="KW-0539">Nucleus</keyword>